<reference evidence="2" key="1">
    <citation type="submission" date="2016-12" db="EMBL/GenBank/DDBJ databases">
        <authorList>
            <person name="Rodrigo-Torres L."/>
            <person name="Arahal R.D."/>
            <person name="Lucena T."/>
        </authorList>
    </citation>
    <scope>NUCLEOTIDE SEQUENCE [LARGE SCALE GENOMIC DNA]</scope>
</reference>
<evidence type="ECO:0008006" key="3">
    <source>
        <dbReference type="Google" id="ProtNLM"/>
    </source>
</evidence>
<dbReference type="OrthoDB" id="7554786at2"/>
<gene>
    <name evidence="1" type="ORF">VQ7734_04543</name>
</gene>
<keyword evidence="2" id="KW-1185">Reference proteome</keyword>
<dbReference type="Pfam" id="PF11363">
    <property type="entry name" value="DUF3164"/>
    <property type="match status" value="1"/>
</dbReference>
<dbReference type="InterPro" id="IPR021505">
    <property type="entry name" value="Phage_B3_Orf6"/>
</dbReference>
<organism evidence="1 2">
    <name type="scientific">Vibrio quintilis</name>
    <dbReference type="NCBI Taxonomy" id="1117707"/>
    <lineage>
        <taxon>Bacteria</taxon>
        <taxon>Pseudomonadati</taxon>
        <taxon>Pseudomonadota</taxon>
        <taxon>Gammaproteobacteria</taxon>
        <taxon>Vibrionales</taxon>
        <taxon>Vibrionaceae</taxon>
        <taxon>Vibrio</taxon>
    </lineage>
</organism>
<dbReference type="Proteomes" id="UP000184600">
    <property type="component" value="Unassembled WGS sequence"/>
</dbReference>
<dbReference type="EMBL" id="FRFG01000078">
    <property type="protein sequence ID" value="SHO58771.1"/>
    <property type="molecule type" value="Genomic_DNA"/>
</dbReference>
<sequence length="205" mass="22976">MNNETNIPDGFRLKANGTLVPESQVKEIDKLRDEVVSDVVDKARLAQQALAEFKVAAMNQVTDFIDLSAEQYDVKYGGTKGNVSLVSFDGQYKIQRAVGEHRVFDERIQAAKVKIDACIHRWSEGSSDHIKALVEHAFRVNKQGHIDINQVLGLRQLNIDDPDWLDAMDAIADSVQITGTSSYLRIYERQANGQYTQISLDIAKL</sequence>
<dbReference type="RefSeq" id="WP_073586213.1">
    <property type="nucleotide sequence ID" value="NZ_AP024897.1"/>
</dbReference>
<proteinExistence type="predicted"/>
<protein>
    <recommendedName>
        <fullName evidence="3">Sulfate transporter</fullName>
    </recommendedName>
</protein>
<dbReference type="AlphaFoldDB" id="A0A1M7Z1L6"/>
<dbReference type="STRING" id="1117707.VQ7734_04543"/>
<accession>A0A1M7Z1L6</accession>
<evidence type="ECO:0000313" key="2">
    <source>
        <dbReference type="Proteomes" id="UP000184600"/>
    </source>
</evidence>
<evidence type="ECO:0000313" key="1">
    <source>
        <dbReference type="EMBL" id="SHO58771.1"/>
    </source>
</evidence>
<name>A0A1M7Z1L6_9VIBR</name>